<accession>A0A7W5A281</accession>
<dbReference type="SUPFAM" id="SSF53335">
    <property type="entry name" value="S-adenosyl-L-methionine-dependent methyltransferases"/>
    <property type="match status" value="1"/>
</dbReference>
<keyword evidence="4" id="KW-0489">Methyltransferase</keyword>
<gene>
    <name evidence="4" type="ORF">FHS12_001062</name>
</gene>
<dbReference type="EMBL" id="JACHXG010000002">
    <property type="protein sequence ID" value="MBB3088129.1"/>
    <property type="molecule type" value="Genomic_DNA"/>
</dbReference>
<dbReference type="Gene3D" id="3.40.50.150">
    <property type="entry name" value="Vaccinia Virus protein VP39"/>
    <property type="match status" value="1"/>
</dbReference>
<dbReference type="PANTHER" id="PTHR11579">
    <property type="entry name" value="PROTEIN-L-ISOASPARTATE O-METHYLTRANSFERASE"/>
    <property type="match status" value="1"/>
</dbReference>
<dbReference type="AlphaFoldDB" id="A0A7W5A281"/>
<keyword evidence="4" id="KW-0808">Transferase</keyword>
<dbReference type="GO" id="GO:0032259">
    <property type="term" value="P:methylation"/>
    <property type="evidence" value="ECO:0007669"/>
    <property type="project" value="UniProtKB-KW"/>
</dbReference>
<name>A0A7W5A281_9ACTN</name>
<proteinExistence type="inferred from homology"/>
<organism evidence="4 5">
    <name type="scientific">Nocardioides albus</name>
    <dbReference type="NCBI Taxonomy" id="1841"/>
    <lineage>
        <taxon>Bacteria</taxon>
        <taxon>Bacillati</taxon>
        <taxon>Actinomycetota</taxon>
        <taxon>Actinomycetes</taxon>
        <taxon>Propionibacteriales</taxon>
        <taxon>Nocardioidaceae</taxon>
        <taxon>Nocardioides</taxon>
    </lineage>
</organism>
<evidence type="ECO:0000256" key="1">
    <source>
        <dbReference type="ARBA" id="ARBA00005369"/>
    </source>
</evidence>
<evidence type="ECO:0000256" key="3">
    <source>
        <dbReference type="ARBA" id="ARBA00030757"/>
    </source>
</evidence>
<comment type="caution">
    <text evidence="4">The sequence shown here is derived from an EMBL/GenBank/DDBJ whole genome shotgun (WGS) entry which is preliminary data.</text>
</comment>
<reference evidence="4 5" key="1">
    <citation type="submission" date="2020-08" db="EMBL/GenBank/DDBJ databases">
        <title>Genomic Encyclopedia of Type Strains, Phase III (KMG-III): the genomes of soil and plant-associated and newly described type strains.</title>
        <authorList>
            <person name="Whitman W."/>
        </authorList>
    </citation>
    <scope>NUCLEOTIDE SEQUENCE [LARGE SCALE GENOMIC DNA]</scope>
    <source>
        <strain evidence="4 5">CECT 3302</strain>
    </source>
</reference>
<evidence type="ECO:0000313" key="5">
    <source>
        <dbReference type="Proteomes" id="UP000577707"/>
    </source>
</evidence>
<dbReference type="GO" id="GO:0004719">
    <property type="term" value="F:protein-L-isoaspartate (D-aspartate) O-methyltransferase activity"/>
    <property type="evidence" value="ECO:0007669"/>
    <property type="project" value="InterPro"/>
</dbReference>
<dbReference type="PANTHER" id="PTHR11579:SF18">
    <property type="entry name" value="PROTEIN-L-ISOASPARTATE O-METHYLTRANSFERASE"/>
    <property type="match status" value="1"/>
</dbReference>
<dbReference type="GO" id="GO:0005737">
    <property type="term" value="C:cytoplasm"/>
    <property type="evidence" value="ECO:0007669"/>
    <property type="project" value="TreeGrafter"/>
</dbReference>
<protein>
    <recommendedName>
        <fullName evidence="2">Protein-L-isoaspartate O-methyltransferase</fullName>
    </recommendedName>
    <alternativeName>
        <fullName evidence="3">Protein L-isoaspartyl methyltransferase</fullName>
    </alternativeName>
</protein>
<dbReference type="RefSeq" id="WP_221208548.1">
    <property type="nucleotide sequence ID" value="NZ_BMQT01000004.1"/>
</dbReference>
<dbReference type="CDD" id="cd02440">
    <property type="entry name" value="AdoMet_MTases"/>
    <property type="match status" value="1"/>
</dbReference>
<dbReference type="Pfam" id="PF01135">
    <property type="entry name" value="PCMT"/>
    <property type="match status" value="1"/>
</dbReference>
<dbReference type="InterPro" id="IPR000682">
    <property type="entry name" value="PCMT"/>
</dbReference>
<dbReference type="InterPro" id="IPR029063">
    <property type="entry name" value="SAM-dependent_MTases_sf"/>
</dbReference>
<dbReference type="Proteomes" id="UP000577707">
    <property type="component" value="Unassembled WGS sequence"/>
</dbReference>
<evidence type="ECO:0000313" key="4">
    <source>
        <dbReference type="EMBL" id="MBB3088129.1"/>
    </source>
</evidence>
<keyword evidence="5" id="KW-1185">Reference proteome</keyword>
<evidence type="ECO:0000256" key="2">
    <source>
        <dbReference type="ARBA" id="ARBA00013346"/>
    </source>
</evidence>
<sequence>MTGRVDPVLDAFAAIPREGFLPPVERGYAGFDEPLSIGHGQTNSQPRTVADMLHLLQVAPGHKVLDVGSGSGWTTALLAHLTGPEGSVVGVELEPSLVRFGRRNLAATDQPWARIEKAKPGVLGWPRQAAYDRILVSAEAEALPSELMDQLAAPSRMVIPVAGRMTLAERSATGEARLSTHGWYRFVPLR</sequence>
<comment type="similarity">
    <text evidence="1">Belongs to the methyltransferase superfamily. L-isoaspartyl/D-aspartyl protein methyltransferase family.</text>
</comment>